<evidence type="ECO:0000313" key="8">
    <source>
        <dbReference type="EMBL" id="PAV22800.1"/>
    </source>
</evidence>
<dbReference type="InParanoid" id="A0A286UT80"/>
<comment type="subcellular location">
    <subcellularLocation>
        <location evidence="2 5">Nucleus</location>
    </subcellularLocation>
</comment>
<comment type="function">
    <text evidence="1 5">Component of the RIX1 complex required for processing of ITS2 sequences from 35S pre-rRNA.</text>
</comment>
<dbReference type="PANTHER" id="PTHR16056:SF2">
    <property type="entry name" value="TESTIS-EXPRESSED PROTEIN 10"/>
    <property type="match status" value="1"/>
</dbReference>
<feature type="region of interest" description="Disordered" evidence="6">
    <location>
        <begin position="703"/>
        <end position="725"/>
    </location>
</feature>
<gene>
    <name evidence="8" type="ORF">PNOK_0275700</name>
</gene>
<dbReference type="PANTHER" id="PTHR16056">
    <property type="entry name" value="REGULATOR OF MICROTUBULE DYNAMICS PROTEIN"/>
    <property type="match status" value="1"/>
</dbReference>
<comment type="similarity">
    <text evidence="3 5">Belongs to the IPI1/TEX10 family.</text>
</comment>
<keyword evidence="4 5" id="KW-0539">Nucleus</keyword>
<dbReference type="SUPFAM" id="SSF48371">
    <property type="entry name" value="ARM repeat"/>
    <property type="match status" value="1"/>
</dbReference>
<dbReference type="OrthoDB" id="361362at2759"/>
<comment type="subunit">
    <text evidence="5">Component of the RIX1 complex.</text>
</comment>
<dbReference type="GO" id="GO:0120330">
    <property type="term" value="C:rixosome complex"/>
    <property type="evidence" value="ECO:0007669"/>
    <property type="project" value="UniProtKB-UniRule"/>
</dbReference>
<reference evidence="8 9" key="1">
    <citation type="journal article" date="2017" name="Mol. Ecol.">
        <title>Comparative and population genomic landscape of Phellinus noxius: A hypervariable fungus causing root rot in trees.</title>
        <authorList>
            <person name="Chung C.L."/>
            <person name="Lee T.J."/>
            <person name="Akiba M."/>
            <person name="Lee H.H."/>
            <person name="Kuo T.H."/>
            <person name="Liu D."/>
            <person name="Ke H.M."/>
            <person name="Yokoi T."/>
            <person name="Roa M.B."/>
            <person name="Lu M.J."/>
            <person name="Chang Y.Y."/>
            <person name="Ann P.J."/>
            <person name="Tsai J.N."/>
            <person name="Chen C.Y."/>
            <person name="Tzean S.S."/>
            <person name="Ota Y."/>
            <person name="Hattori T."/>
            <person name="Sahashi N."/>
            <person name="Liou R.F."/>
            <person name="Kikuchi T."/>
            <person name="Tsai I.J."/>
        </authorList>
    </citation>
    <scope>NUCLEOTIDE SEQUENCE [LARGE SCALE GENOMIC DNA]</scope>
    <source>
        <strain evidence="8 9">FFPRI411160</strain>
    </source>
</reference>
<dbReference type="InterPro" id="IPR024679">
    <property type="entry name" value="Ipi1_N"/>
</dbReference>
<accession>A0A286UT80</accession>
<dbReference type="AlphaFoldDB" id="A0A286UT80"/>
<comment type="caution">
    <text evidence="8">The sequence shown here is derived from an EMBL/GenBank/DDBJ whole genome shotgun (WGS) entry which is preliminary data.</text>
</comment>
<dbReference type="Pfam" id="PF12333">
    <property type="entry name" value="Ipi1_N"/>
    <property type="match status" value="1"/>
</dbReference>
<evidence type="ECO:0000259" key="7">
    <source>
        <dbReference type="Pfam" id="PF12333"/>
    </source>
</evidence>
<dbReference type="Proteomes" id="UP000217199">
    <property type="component" value="Unassembled WGS sequence"/>
</dbReference>
<evidence type="ECO:0000256" key="3">
    <source>
        <dbReference type="ARBA" id="ARBA00006427"/>
    </source>
</evidence>
<dbReference type="InterPro" id="IPR016024">
    <property type="entry name" value="ARM-type_fold"/>
</dbReference>
<evidence type="ECO:0000256" key="5">
    <source>
        <dbReference type="RuleBase" id="RU368021"/>
    </source>
</evidence>
<feature type="compositionally biased region" description="Basic and acidic residues" evidence="6">
    <location>
        <begin position="762"/>
        <end position="778"/>
    </location>
</feature>
<dbReference type="GO" id="GO:0005634">
    <property type="term" value="C:nucleus"/>
    <property type="evidence" value="ECO:0007669"/>
    <property type="project" value="UniProtKB-SubCell"/>
</dbReference>
<dbReference type="Gene3D" id="1.25.10.10">
    <property type="entry name" value="Leucine-rich Repeat Variant"/>
    <property type="match status" value="1"/>
</dbReference>
<keyword evidence="5" id="KW-0690">Ribosome biogenesis</keyword>
<feature type="compositionally biased region" description="Polar residues" evidence="6">
    <location>
        <begin position="779"/>
        <end position="788"/>
    </location>
</feature>
<protein>
    <recommendedName>
        <fullName evidence="5">Pre-rRNA-processing protein</fullName>
    </recommendedName>
</protein>
<dbReference type="GO" id="GO:0006364">
    <property type="term" value="P:rRNA processing"/>
    <property type="evidence" value="ECO:0007669"/>
    <property type="project" value="UniProtKB-UniRule"/>
</dbReference>
<dbReference type="EMBL" id="NBII01000002">
    <property type="protein sequence ID" value="PAV22800.1"/>
    <property type="molecule type" value="Genomic_DNA"/>
</dbReference>
<dbReference type="InterPro" id="IPR011989">
    <property type="entry name" value="ARM-like"/>
</dbReference>
<name>A0A286UT80_9AGAM</name>
<feature type="region of interest" description="Disordered" evidence="6">
    <location>
        <begin position="756"/>
        <end position="788"/>
    </location>
</feature>
<evidence type="ECO:0000313" key="9">
    <source>
        <dbReference type="Proteomes" id="UP000217199"/>
    </source>
</evidence>
<keyword evidence="5" id="KW-0698">rRNA processing</keyword>
<evidence type="ECO:0000256" key="2">
    <source>
        <dbReference type="ARBA" id="ARBA00004123"/>
    </source>
</evidence>
<organism evidence="8 9">
    <name type="scientific">Pyrrhoderma noxium</name>
    <dbReference type="NCBI Taxonomy" id="2282107"/>
    <lineage>
        <taxon>Eukaryota</taxon>
        <taxon>Fungi</taxon>
        <taxon>Dikarya</taxon>
        <taxon>Basidiomycota</taxon>
        <taxon>Agaricomycotina</taxon>
        <taxon>Agaricomycetes</taxon>
        <taxon>Hymenochaetales</taxon>
        <taxon>Hymenochaetaceae</taxon>
        <taxon>Pyrrhoderma</taxon>
    </lineage>
</organism>
<proteinExistence type="inferred from homology"/>
<keyword evidence="9" id="KW-1185">Reference proteome</keyword>
<feature type="domain" description="Pre-rRNA-processing protein Ipi1 N-terminal" evidence="7">
    <location>
        <begin position="140"/>
        <end position="251"/>
    </location>
</feature>
<evidence type="ECO:0000256" key="1">
    <source>
        <dbReference type="ARBA" id="ARBA00002355"/>
    </source>
</evidence>
<sequence length="860" mass="95512">MTNSSKKKKEKTADFTKRRLKLGKGKQVASNAVDTSFKARSIALPQQSIATTKDTSAPTTKRKLTFEDLLGHLKHYSAGIRKDALQGLYELLSEHSELIEVNLLRLIGICARLISDEDASVRKALHTFLSWLLPRIPRESLTPHAPTLLLFTASAQSHIFPEIRIDAIRVLDLLLEFVPEQVVNGLISPGAESKNGHGRKLLDGYLGLLNVGARFSEDESKIAGPSSGVSMTLVTLSTASKAMLLKSFSKFMLSAVAQEGNVTDSDHPDIAIPLWYLSSNFSSPESYSAFSEVLSLQGNGTPCHYVDDSPTKDVDNNFVGEYSLAADFKIHRELDKLSDLELVIQEIEGLSNKNSSDDITSSSLRLISSICRSIHSVLVSTFLDCAPSVFSPTQLPAIPELELILSLMEVSRSLYGRILRDGSATQDQKLIALEELRVFVNHMSVYFPFGENRLMSQDIKIDIAFQKMNLIYCELYSLQSFNRLSEDDEIGEGRPPSLKKRKLNISQNKKSKGFVNTSGDKQAEMVREYVVQCLQGTTVPGSHSVLSPLGQVLTPQAFIALLPTLWWLLNTPERRVHSTEVIQAILRHAVKAGSTSGVKKAATEFAGRLALLQCERSYRGFFRVTLTSPEEEQQVFREWILHLPKALWELGDKNPITTELIFLFLLRATQRRLWMVDTEALCIRLVPFFTMQHATRGELRGPYARLPEASSPESNFSDPKNKGLRRKKRMAHLKHLALDVAATLVSNSDQVNNLTPQKAIPKKVEKSTLASEKPKKENSVSAGSASTARQNLRLAVEKAVVGTPEEVPLSRITSKPGTILTEERKYSEYNVHPALKCVGLNFEMKGAFLPLSIKSVISKF</sequence>
<evidence type="ECO:0000256" key="6">
    <source>
        <dbReference type="SAM" id="MobiDB-lite"/>
    </source>
</evidence>
<evidence type="ECO:0000256" key="4">
    <source>
        <dbReference type="ARBA" id="ARBA00023242"/>
    </source>
</evidence>
<dbReference type="STRING" id="2282107.A0A286UT80"/>